<name>A0A2P4XLF6_9STRA</name>
<dbReference type="EMBL" id="NCKW01009630">
    <property type="protein sequence ID" value="POM66401.1"/>
    <property type="molecule type" value="Genomic_DNA"/>
</dbReference>
<dbReference type="Proteomes" id="UP000237271">
    <property type="component" value="Unassembled WGS sequence"/>
</dbReference>
<evidence type="ECO:0000313" key="1">
    <source>
        <dbReference type="EMBL" id="POM66401.1"/>
    </source>
</evidence>
<sequence length="180" mass="19580">MDPRTSPITASLYDILSLPLLDDEDFESTMTMLDNAAFRREDPDSLDLNLTGLSDAFNSHDTGSPLASSALQSMNAGGSGDVNSLSPDLKIRITGRTPVSADVYIKQESNMPDFSPVMDSFLRESWDDIVGPGSRSGRPSFKPTTPLTISATPGRVNPLPDTADSLQYFNFVDFVICFVY</sequence>
<dbReference type="AlphaFoldDB" id="A0A2P4XLF6"/>
<reference evidence="1 2" key="1">
    <citation type="journal article" date="2017" name="Genome Biol. Evol.">
        <title>Phytophthora megakarya and P. palmivora, closely related causal agents of cacao black pod rot, underwent increases in genome sizes and gene numbers by different mechanisms.</title>
        <authorList>
            <person name="Ali S.S."/>
            <person name="Shao J."/>
            <person name="Lary D.J."/>
            <person name="Kronmiller B."/>
            <person name="Shen D."/>
            <person name="Strem M.D."/>
            <person name="Amoako-Attah I."/>
            <person name="Akrofi A.Y."/>
            <person name="Begoude B.A."/>
            <person name="Ten Hoopen G.M."/>
            <person name="Coulibaly K."/>
            <person name="Kebe B.I."/>
            <person name="Melnick R.L."/>
            <person name="Guiltinan M.J."/>
            <person name="Tyler B.M."/>
            <person name="Meinhardt L.W."/>
            <person name="Bailey B.A."/>
        </authorList>
    </citation>
    <scope>NUCLEOTIDE SEQUENCE [LARGE SCALE GENOMIC DNA]</scope>
    <source>
        <strain evidence="2">sbr112.9</strain>
    </source>
</reference>
<organism evidence="1 2">
    <name type="scientific">Phytophthora palmivora</name>
    <dbReference type="NCBI Taxonomy" id="4796"/>
    <lineage>
        <taxon>Eukaryota</taxon>
        <taxon>Sar</taxon>
        <taxon>Stramenopiles</taxon>
        <taxon>Oomycota</taxon>
        <taxon>Peronosporomycetes</taxon>
        <taxon>Peronosporales</taxon>
        <taxon>Peronosporaceae</taxon>
        <taxon>Phytophthora</taxon>
    </lineage>
</organism>
<comment type="caution">
    <text evidence="1">The sequence shown here is derived from an EMBL/GenBank/DDBJ whole genome shotgun (WGS) entry which is preliminary data.</text>
</comment>
<accession>A0A2P4XLF6</accession>
<gene>
    <name evidence="1" type="ORF">PHPALM_17744</name>
</gene>
<protein>
    <submittedName>
        <fullName evidence="1">Uncharacterized protein</fullName>
    </submittedName>
</protein>
<keyword evidence="2" id="KW-1185">Reference proteome</keyword>
<dbReference type="OrthoDB" id="69635at2759"/>
<proteinExistence type="predicted"/>
<evidence type="ECO:0000313" key="2">
    <source>
        <dbReference type="Proteomes" id="UP000237271"/>
    </source>
</evidence>